<evidence type="ECO:0000256" key="1">
    <source>
        <dbReference type="ARBA" id="ARBA00001933"/>
    </source>
</evidence>
<dbReference type="RefSeq" id="WP_269884305.1">
    <property type="nucleotide sequence ID" value="NZ_JAQAGZ010000019.1"/>
</dbReference>
<gene>
    <name evidence="7" type="ORF">O9H85_25870</name>
</gene>
<evidence type="ECO:0000256" key="3">
    <source>
        <dbReference type="ARBA" id="ARBA00022576"/>
    </source>
</evidence>
<reference evidence="7 8" key="1">
    <citation type="submission" date="2022-12" db="EMBL/GenBank/DDBJ databases">
        <title>Draft genome sequence of Paenibacillus sp. dW9.</title>
        <authorList>
            <person name="Choi E.-W."/>
            <person name="Kim D.-U."/>
        </authorList>
    </citation>
    <scope>NUCLEOTIDE SEQUENCE [LARGE SCALE GENOMIC DNA]</scope>
    <source>
        <strain evidence="8">dW9</strain>
    </source>
</reference>
<name>A0ABT4QFZ6_9BACL</name>
<keyword evidence="4" id="KW-0808">Transferase</keyword>
<comment type="cofactor">
    <cofactor evidence="1">
        <name>pyridoxal 5'-phosphate</name>
        <dbReference type="ChEBI" id="CHEBI:597326"/>
    </cofactor>
</comment>
<dbReference type="GO" id="GO:0008483">
    <property type="term" value="F:transaminase activity"/>
    <property type="evidence" value="ECO:0007669"/>
    <property type="project" value="UniProtKB-KW"/>
</dbReference>
<comment type="caution">
    <text evidence="7">The sequence shown here is derived from an EMBL/GenBank/DDBJ whole genome shotgun (WGS) entry which is preliminary data.</text>
</comment>
<sequence length="377" mass="42909">MKRLPNLTRYESIGINRTFNVADGHAHQPQTAGQRQIVGRLPELFYEAEALRQSDLEGEFRRLFFNLSGQLSAADLPRTLFCYSASLSTDLIATYLAAHRLSAALLHPCFDNLATILRRRNVPLTPLYEQELALDRLEETWASLTADAVFLTVPNNPTGFELSVEAWERIVGLCGKYDKLLIVDCTFRFFSRNRYWDQYELLERSGIRYLVVEDTGKTWPTQDLKCSILAMSADLHEEILELHNDILLNVSPLILKLLIEYMKDTQRNGLASVIWETIDRNRRQLREAIHSSCLIVENPTSAISVEWLRITDPEQRSVDLVDRLNRLGLGVLPGDHFYWADMGEGERFIRIALARNPVMFAEACGILRIALGGSCPA</sequence>
<dbReference type="InterPro" id="IPR004839">
    <property type="entry name" value="Aminotransferase_I/II_large"/>
</dbReference>
<dbReference type="SUPFAM" id="SSF53383">
    <property type="entry name" value="PLP-dependent transferases"/>
    <property type="match status" value="1"/>
</dbReference>
<evidence type="ECO:0000256" key="5">
    <source>
        <dbReference type="ARBA" id="ARBA00022898"/>
    </source>
</evidence>
<protein>
    <submittedName>
        <fullName evidence="7">Aminotransferase class I/II-fold pyridoxal phosphate-dependent enzyme</fullName>
    </submittedName>
</protein>
<evidence type="ECO:0000313" key="8">
    <source>
        <dbReference type="Proteomes" id="UP001527882"/>
    </source>
</evidence>
<accession>A0ABT4QFZ6</accession>
<dbReference type="InterPro" id="IPR050596">
    <property type="entry name" value="AspAT/PAT-like"/>
</dbReference>
<keyword evidence="8" id="KW-1185">Reference proteome</keyword>
<dbReference type="Pfam" id="PF00155">
    <property type="entry name" value="Aminotran_1_2"/>
    <property type="match status" value="1"/>
</dbReference>
<dbReference type="InterPro" id="IPR015424">
    <property type="entry name" value="PyrdxlP-dep_Trfase"/>
</dbReference>
<evidence type="ECO:0000256" key="4">
    <source>
        <dbReference type="ARBA" id="ARBA00022679"/>
    </source>
</evidence>
<dbReference type="Gene3D" id="3.90.1150.10">
    <property type="entry name" value="Aspartate Aminotransferase, domain 1"/>
    <property type="match status" value="1"/>
</dbReference>
<dbReference type="PANTHER" id="PTHR46383:SF1">
    <property type="entry name" value="ASPARTATE AMINOTRANSFERASE"/>
    <property type="match status" value="1"/>
</dbReference>
<evidence type="ECO:0000256" key="2">
    <source>
        <dbReference type="ARBA" id="ARBA00007441"/>
    </source>
</evidence>
<evidence type="ECO:0000259" key="6">
    <source>
        <dbReference type="Pfam" id="PF00155"/>
    </source>
</evidence>
<dbReference type="InterPro" id="IPR015422">
    <property type="entry name" value="PyrdxlP-dep_Trfase_small"/>
</dbReference>
<organism evidence="7 8">
    <name type="scientific">Paenibacillus gyeongsangnamensis</name>
    <dbReference type="NCBI Taxonomy" id="3388067"/>
    <lineage>
        <taxon>Bacteria</taxon>
        <taxon>Bacillati</taxon>
        <taxon>Bacillota</taxon>
        <taxon>Bacilli</taxon>
        <taxon>Bacillales</taxon>
        <taxon>Paenibacillaceae</taxon>
        <taxon>Paenibacillus</taxon>
    </lineage>
</organism>
<proteinExistence type="inferred from homology"/>
<dbReference type="PANTHER" id="PTHR46383">
    <property type="entry name" value="ASPARTATE AMINOTRANSFERASE"/>
    <property type="match status" value="1"/>
</dbReference>
<evidence type="ECO:0000313" key="7">
    <source>
        <dbReference type="EMBL" id="MCZ8515777.1"/>
    </source>
</evidence>
<keyword evidence="3 7" id="KW-0032">Aminotransferase</keyword>
<feature type="domain" description="Aminotransferase class I/classII large" evidence="6">
    <location>
        <begin position="105"/>
        <end position="364"/>
    </location>
</feature>
<dbReference type="EMBL" id="JAQAGZ010000019">
    <property type="protein sequence ID" value="MCZ8515777.1"/>
    <property type="molecule type" value="Genomic_DNA"/>
</dbReference>
<dbReference type="Proteomes" id="UP001527882">
    <property type="component" value="Unassembled WGS sequence"/>
</dbReference>
<keyword evidence="5" id="KW-0663">Pyridoxal phosphate</keyword>
<comment type="similarity">
    <text evidence="2">Belongs to the class-I pyridoxal-phosphate-dependent aminotransferase family.</text>
</comment>
<dbReference type="Gene3D" id="3.40.640.10">
    <property type="entry name" value="Type I PLP-dependent aspartate aminotransferase-like (Major domain)"/>
    <property type="match status" value="1"/>
</dbReference>
<dbReference type="InterPro" id="IPR015421">
    <property type="entry name" value="PyrdxlP-dep_Trfase_major"/>
</dbReference>